<keyword evidence="1" id="KW-0732">Signal</keyword>
<protein>
    <recommendedName>
        <fullName evidence="4">DUF4892 domain-containing protein</fullName>
    </recommendedName>
</protein>
<dbReference type="Proteomes" id="UP000293863">
    <property type="component" value="Unassembled WGS sequence"/>
</dbReference>
<gene>
    <name evidence="2" type="ORF">EXU28_17175</name>
</gene>
<proteinExistence type="predicted"/>
<name>A0A4Q7ACZ2_9GAMM</name>
<organism evidence="2 3">
    <name type="scientific">Acinetobacter wuhouensis</name>
    <dbReference type="NCBI Taxonomy" id="1879050"/>
    <lineage>
        <taxon>Bacteria</taxon>
        <taxon>Pseudomonadati</taxon>
        <taxon>Pseudomonadota</taxon>
        <taxon>Gammaproteobacteria</taxon>
        <taxon>Moraxellales</taxon>
        <taxon>Moraxellaceae</taxon>
        <taxon>Acinetobacter</taxon>
    </lineage>
</organism>
<accession>A0A4Q7ACZ2</accession>
<reference evidence="2 3" key="1">
    <citation type="submission" date="2019-02" db="EMBL/GenBank/DDBJ databases">
        <title>The Batch Genome Submission of Acinetobacter spp. strains.</title>
        <authorList>
            <person name="Qin J."/>
            <person name="Hu Y."/>
            <person name="Ye H."/>
            <person name="Wei L."/>
            <person name="Feng Y."/>
            <person name="Zong Z."/>
        </authorList>
    </citation>
    <scope>NUCLEOTIDE SEQUENCE [LARGE SCALE GENOMIC DNA]</scope>
    <source>
        <strain evidence="2 3">WCHAW060049</strain>
    </source>
</reference>
<dbReference type="RefSeq" id="WP_130132515.1">
    <property type="nucleotide sequence ID" value="NZ_SGSQ01000033.1"/>
</dbReference>
<evidence type="ECO:0000313" key="2">
    <source>
        <dbReference type="EMBL" id="RZG43465.1"/>
    </source>
</evidence>
<dbReference type="AlphaFoldDB" id="A0A4Q7ACZ2"/>
<sequence>MRKILLLTALFTAFIHSPVLAKDNPQYTKAKQNFEKECVRGLATPVLLKNKVQKHSFQIQYTTDDFPLIYGLETAQLENGQSIRLENVGCESYGFDIQLILNAQNIEKNHKLCQSCLIQELKRIAVYFQTDDRGFYLYGIKALEQQFSKYKTFKVNAEYQLKGSEEMPQTFSFGKITKQKNGQYLVSFLNSVGPL</sequence>
<keyword evidence="3" id="KW-1185">Reference proteome</keyword>
<evidence type="ECO:0000256" key="1">
    <source>
        <dbReference type="SAM" id="SignalP"/>
    </source>
</evidence>
<dbReference type="EMBL" id="SGSQ01000033">
    <property type="protein sequence ID" value="RZG43465.1"/>
    <property type="molecule type" value="Genomic_DNA"/>
</dbReference>
<evidence type="ECO:0000313" key="3">
    <source>
        <dbReference type="Proteomes" id="UP000293863"/>
    </source>
</evidence>
<feature type="chain" id="PRO_5020535687" description="DUF4892 domain-containing protein" evidence="1">
    <location>
        <begin position="22"/>
        <end position="195"/>
    </location>
</feature>
<comment type="caution">
    <text evidence="2">The sequence shown here is derived from an EMBL/GenBank/DDBJ whole genome shotgun (WGS) entry which is preliminary data.</text>
</comment>
<evidence type="ECO:0008006" key="4">
    <source>
        <dbReference type="Google" id="ProtNLM"/>
    </source>
</evidence>
<feature type="signal peptide" evidence="1">
    <location>
        <begin position="1"/>
        <end position="21"/>
    </location>
</feature>